<dbReference type="Proteomes" id="UP000078512">
    <property type="component" value="Unassembled WGS sequence"/>
</dbReference>
<evidence type="ECO:0000313" key="2">
    <source>
        <dbReference type="EMBL" id="OAQ31426.1"/>
    </source>
</evidence>
<dbReference type="AlphaFoldDB" id="A0A197K405"/>
<organism evidence="2 3">
    <name type="scientific">Linnemannia elongata AG-77</name>
    <dbReference type="NCBI Taxonomy" id="1314771"/>
    <lineage>
        <taxon>Eukaryota</taxon>
        <taxon>Fungi</taxon>
        <taxon>Fungi incertae sedis</taxon>
        <taxon>Mucoromycota</taxon>
        <taxon>Mortierellomycotina</taxon>
        <taxon>Mortierellomycetes</taxon>
        <taxon>Mortierellales</taxon>
        <taxon>Mortierellaceae</taxon>
        <taxon>Linnemannia</taxon>
    </lineage>
</organism>
<evidence type="ECO:0000256" key="1">
    <source>
        <dbReference type="SAM" id="MobiDB-lite"/>
    </source>
</evidence>
<feature type="compositionally biased region" description="Polar residues" evidence="1">
    <location>
        <begin position="12"/>
        <end position="26"/>
    </location>
</feature>
<dbReference type="OrthoDB" id="2433898at2759"/>
<keyword evidence="3" id="KW-1185">Reference proteome</keyword>
<proteinExistence type="predicted"/>
<name>A0A197K405_9FUNG</name>
<gene>
    <name evidence="2" type="ORF">K457DRAFT_1874279</name>
</gene>
<reference evidence="2 3" key="1">
    <citation type="submission" date="2016-05" db="EMBL/GenBank/DDBJ databases">
        <title>Genome sequencing reveals origins of a unique bacterial endosymbiosis in the earliest lineages of terrestrial Fungi.</title>
        <authorList>
            <consortium name="DOE Joint Genome Institute"/>
            <person name="Uehling J."/>
            <person name="Gryganskyi A."/>
            <person name="Hameed K."/>
            <person name="Tschaplinski T."/>
            <person name="Misztal P."/>
            <person name="Wu S."/>
            <person name="Desiro A."/>
            <person name="Vande Pol N."/>
            <person name="Du Z.-Y."/>
            <person name="Zienkiewicz A."/>
            <person name="Zienkiewicz K."/>
            <person name="Morin E."/>
            <person name="Tisserant E."/>
            <person name="Splivallo R."/>
            <person name="Hainaut M."/>
            <person name="Henrissat B."/>
            <person name="Ohm R."/>
            <person name="Kuo A."/>
            <person name="Yan J."/>
            <person name="Lipzen A."/>
            <person name="Nolan M."/>
            <person name="Labutti K."/>
            <person name="Barry K."/>
            <person name="Goldstein A."/>
            <person name="Labbe J."/>
            <person name="Schadt C."/>
            <person name="Tuskan G."/>
            <person name="Grigoriev I."/>
            <person name="Martin F."/>
            <person name="Vilgalys R."/>
            <person name="Bonito G."/>
        </authorList>
    </citation>
    <scope>NUCLEOTIDE SEQUENCE [LARGE SCALE GENOMIC DNA]</scope>
    <source>
        <strain evidence="2 3">AG-77</strain>
    </source>
</reference>
<evidence type="ECO:0000313" key="3">
    <source>
        <dbReference type="Proteomes" id="UP000078512"/>
    </source>
</evidence>
<protein>
    <submittedName>
        <fullName evidence="2">Uncharacterized protein</fullName>
    </submittedName>
</protein>
<dbReference type="EMBL" id="KV442030">
    <property type="protein sequence ID" value="OAQ31426.1"/>
    <property type="molecule type" value="Genomic_DNA"/>
</dbReference>
<feature type="region of interest" description="Disordered" evidence="1">
    <location>
        <begin position="1"/>
        <end position="26"/>
    </location>
</feature>
<accession>A0A197K405</accession>
<sequence>MIYSEDTPPNTPALTHTPITPSPLTSDSTDRIFERAVDNLDEACRKRLLRPAAEYNAEILRITNETRKTQTTENKRYAMSKAYYRKHLAKSPQNLAIALSTLDTQAANAAARIKSLSSRLKTVALGIRRQATEAINEYRLCRLALLREDLETRLIRKAEDSRVREYLQDRALQLRQQHHLVTSRLQESLQAEKLQQQQETESLRQQHHQVVSRLQEIIQTRNLQQHQKTEALHQQHQVVVSRLKEIRSRPRRTRRRHHDTNLPSIKVSVFPCKSAIKFSHRR</sequence>